<evidence type="ECO:0000313" key="3">
    <source>
        <dbReference type="Proteomes" id="UP000799757"/>
    </source>
</evidence>
<feature type="region of interest" description="Disordered" evidence="1">
    <location>
        <begin position="300"/>
        <end position="332"/>
    </location>
</feature>
<organism evidence="2 3">
    <name type="scientific">Melanomma pulvis-pyrius CBS 109.77</name>
    <dbReference type="NCBI Taxonomy" id="1314802"/>
    <lineage>
        <taxon>Eukaryota</taxon>
        <taxon>Fungi</taxon>
        <taxon>Dikarya</taxon>
        <taxon>Ascomycota</taxon>
        <taxon>Pezizomycotina</taxon>
        <taxon>Dothideomycetes</taxon>
        <taxon>Pleosporomycetidae</taxon>
        <taxon>Pleosporales</taxon>
        <taxon>Melanommataceae</taxon>
        <taxon>Melanomma</taxon>
    </lineage>
</organism>
<feature type="compositionally biased region" description="Basic and acidic residues" evidence="1">
    <location>
        <begin position="397"/>
        <end position="412"/>
    </location>
</feature>
<feature type="region of interest" description="Disordered" evidence="1">
    <location>
        <begin position="366"/>
        <end position="439"/>
    </location>
</feature>
<sequence length="439" mass="48954">MVRPKFAPPKPTRPKIAHTTTEWPVNYVANWALTRYAPNVRRLPTALAHDPHTGAFLVCSYQIVQKAWSLVAIIDPKLVNAYISDNRTRVRVLGWSDSMTRTHLQVYFDLQFVEEEHMHLFLDVLERTLELVFMSTMPSESELIQIFRQVPEKPLIMSQSGLSQLEPYHPPTTRDYRPELARVGSSAVDFTPVVPKTGALFDGYTMQVEGGPKPVVAAPGPTMPEGAFVMPSVSANAPMHKQLQSASTSLSAKELPKDYESGVQTGPVVTLPSSAKNPQGENLFTESLDKLTDLAIDDQEKHRDEQATAIAENSEMSSPARTNTEENLRGPPLFAERNVSSQELQTQMHEEEGTQVVIGDSVQPSAHTMDIDSESPEDMTTDVPVEVQKTPQKGKKREITEHSTHKALERLPKRVRASSTAVEFSEPQSQTDNERLYFS</sequence>
<dbReference type="Proteomes" id="UP000799757">
    <property type="component" value="Unassembled WGS sequence"/>
</dbReference>
<keyword evidence="3" id="KW-1185">Reference proteome</keyword>
<gene>
    <name evidence="2" type="ORF">K505DRAFT_361485</name>
</gene>
<accession>A0A6A6XDN8</accession>
<feature type="compositionally biased region" description="Polar residues" evidence="1">
    <location>
        <begin position="417"/>
        <end position="431"/>
    </location>
</feature>
<protein>
    <submittedName>
        <fullName evidence="2">Uncharacterized protein</fullName>
    </submittedName>
</protein>
<name>A0A6A6XDN8_9PLEO</name>
<dbReference type="EMBL" id="MU001906">
    <property type="protein sequence ID" value="KAF2794025.1"/>
    <property type="molecule type" value="Genomic_DNA"/>
</dbReference>
<dbReference type="OrthoDB" id="3801375at2759"/>
<feature type="compositionally biased region" description="Acidic residues" evidence="1">
    <location>
        <begin position="371"/>
        <end position="380"/>
    </location>
</feature>
<evidence type="ECO:0000256" key="1">
    <source>
        <dbReference type="SAM" id="MobiDB-lite"/>
    </source>
</evidence>
<proteinExistence type="predicted"/>
<dbReference type="AlphaFoldDB" id="A0A6A6XDN8"/>
<reference evidence="2" key="1">
    <citation type="journal article" date="2020" name="Stud. Mycol.">
        <title>101 Dothideomycetes genomes: a test case for predicting lifestyles and emergence of pathogens.</title>
        <authorList>
            <person name="Haridas S."/>
            <person name="Albert R."/>
            <person name="Binder M."/>
            <person name="Bloem J."/>
            <person name="Labutti K."/>
            <person name="Salamov A."/>
            <person name="Andreopoulos B."/>
            <person name="Baker S."/>
            <person name="Barry K."/>
            <person name="Bills G."/>
            <person name="Bluhm B."/>
            <person name="Cannon C."/>
            <person name="Castanera R."/>
            <person name="Culley D."/>
            <person name="Daum C."/>
            <person name="Ezra D."/>
            <person name="Gonzalez J."/>
            <person name="Henrissat B."/>
            <person name="Kuo A."/>
            <person name="Liang C."/>
            <person name="Lipzen A."/>
            <person name="Lutzoni F."/>
            <person name="Magnuson J."/>
            <person name="Mondo S."/>
            <person name="Nolan M."/>
            <person name="Ohm R."/>
            <person name="Pangilinan J."/>
            <person name="Park H.-J."/>
            <person name="Ramirez L."/>
            <person name="Alfaro M."/>
            <person name="Sun H."/>
            <person name="Tritt A."/>
            <person name="Yoshinaga Y."/>
            <person name="Zwiers L.-H."/>
            <person name="Turgeon B."/>
            <person name="Goodwin S."/>
            <person name="Spatafora J."/>
            <person name="Crous P."/>
            <person name="Grigoriev I."/>
        </authorList>
    </citation>
    <scope>NUCLEOTIDE SEQUENCE</scope>
    <source>
        <strain evidence="2">CBS 109.77</strain>
    </source>
</reference>
<evidence type="ECO:0000313" key="2">
    <source>
        <dbReference type="EMBL" id="KAF2794025.1"/>
    </source>
</evidence>